<feature type="signal peptide" evidence="1">
    <location>
        <begin position="1"/>
        <end position="19"/>
    </location>
</feature>
<evidence type="ECO:0000256" key="1">
    <source>
        <dbReference type="SAM" id="SignalP"/>
    </source>
</evidence>
<feature type="chain" id="PRO_5047543290" evidence="1">
    <location>
        <begin position="20"/>
        <end position="438"/>
    </location>
</feature>
<feature type="domain" description="Beta-lactamase-related" evidence="2">
    <location>
        <begin position="43"/>
        <end position="328"/>
    </location>
</feature>
<dbReference type="Gene3D" id="3.40.710.10">
    <property type="entry name" value="DD-peptidase/beta-lactamase superfamily"/>
    <property type="match status" value="1"/>
</dbReference>
<dbReference type="InterPro" id="IPR012338">
    <property type="entry name" value="Beta-lactam/transpept-like"/>
</dbReference>
<dbReference type="SUPFAM" id="SSF56601">
    <property type="entry name" value="beta-lactamase/transpeptidase-like"/>
    <property type="match status" value="1"/>
</dbReference>
<gene>
    <name evidence="3" type="ORF">ABS766_11780</name>
</gene>
<dbReference type="Proteomes" id="UP001629156">
    <property type="component" value="Unassembled WGS sequence"/>
</dbReference>
<comment type="caution">
    <text evidence="3">The sequence shown here is derived from an EMBL/GenBank/DDBJ whole genome shotgun (WGS) entry which is preliminary data.</text>
</comment>
<keyword evidence="3" id="KW-0378">Hydrolase</keyword>
<name>A0ABW8Z104_9FLAO</name>
<evidence type="ECO:0000313" key="3">
    <source>
        <dbReference type="EMBL" id="MFL9845101.1"/>
    </source>
</evidence>
<dbReference type="EMBL" id="JBELPZ010000012">
    <property type="protein sequence ID" value="MFL9845101.1"/>
    <property type="molecule type" value="Genomic_DNA"/>
</dbReference>
<dbReference type="EC" id="3.1.1.103" evidence="3"/>
<dbReference type="PANTHER" id="PTHR46825:SF9">
    <property type="entry name" value="BETA-LACTAMASE-RELATED DOMAIN-CONTAINING PROTEIN"/>
    <property type="match status" value="1"/>
</dbReference>
<dbReference type="RefSeq" id="WP_408085369.1">
    <property type="nucleotide sequence ID" value="NZ_JBELPZ010000012.1"/>
</dbReference>
<dbReference type="InterPro" id="IPR001466">
    <property type="entry name" value="Beta-lactam-related"/>
</dbReference>
<proteinExistence type="predicted"/>
<dbReference type="PANTHER" id="PTHR46825">
    <property type="entry name" value="D-ALANYL-D-ALANINE-CARBOXYPEPTIDASE/ENDOPEPTIDASE AMPH"/>
    <property type="match status" value="1"/>
</dbReference>
<organism evidence="3 4">
    <name type="scientific">Flavobacterium rhizosphaerae</name>
    <dbReference type="NCBI Taxonomy" id="3163298"/>
    <lineage>
        <taxon>Bacteria</taxon>
        <taxon>Pseudomonadati</taxon>
        <taxon>Bacteroidota</taxon>
        <taxon>Flavobacteriia</taxon>
        <taxon>Flavobacteriales</taxon>
        <taxon>Flavobacteriaceae</taxon>
        <taxon>Flavobacterium</taxon>
    </lineage>
</organism>
<keyword evidence="1" id="KW-0732">Signal</keyword>
<dbReference type="InterPro" id="IPR050491">
    <property type="entry name" value="AmpC-like"/>
</dbReference>
<dbReference type="GO" id="GO:0016787">
    <property type="term" value="F:hydrolase activity"/>
    <property type="evidence" value="ECO:0007669"/>
    <property type="project" value="UniProtKB-KW"/>
</dbReference>
<reference evidence="3 4" key="1">
    <citation type="submission" date="2024-06" db="EMBL/GenBank/DDBJ databases">
        <authorList>
            <person name="Kaempfer P."/>
            <person name="Viver T."/>
        </authorList>
    </citation>
    <scope>NUCLEOTIDE SEQUENCE [LARGE SCALE GENOMIC DNA]</scope>
    <source>
        <strain evidence="3 4">ST-119</strain>
    </source>
</reference>
<evidence type="ECO:0000313" key="4">
    <source>
        <dbReference type="Proteomes" id="UP001629156"/>
    </source>
</evidence>
<evidence type="ECO:0000259" key="2">
    <source>
        <dbReference type="Pfam" id="PF00144"/>
    </source>
</evidence>
<dbReference type="Pfam" id="PF00144">
    <property type="entry name" value="Beta-lactamase"/>
    <property type="match status" value="1"/>
</dbReference>
<protein>
    <submittedName>
        <fullName evidence="3">Serine hydrolase domain-containing protein</fullName>
        <ecNumber evidence="3">3.1.1.103</ecNumber>
    </submittedName>
</protein>
<sequence>MKNAVLTILLMLYATIGLAQTFNSQKIDSLFLLLQKKDKFMGSIAISQNQNTIYQNTIGFTDIENGIKATGDSKYRIGSISKMFTASLVFKAIDDKKLKLDQTITAFFPNIKNSGTITIGNLLNHSSGIHDFTRDDDYLEWNTRPQSKEKMIERIENGGSDFMPNVKSEYSNSNYVLLTFILERIYNQPFSKILTNNIINPLKLTNTYLGGNTNPEKNESYSYKYEGKWKRQVETDMSIPQGAGAIISNPEDLNIFAGQLFSGNIVSEKSLELMKTINNGYGMGLFQFPYNDKISYGHTGSIDGFESVSCYFPKDKLAIALTSNGVNYDNNKILLAVLATYFKEPYTLPAFNRIELKSDELEKYLGTYSSKEIPPKITITKQENTLFAQASGQGAFPLEPTAENVFTFDQTGVKIVFNPSEKTMILYQGGGEFRFKAE</sequence>
<accession>A0ABW8Z104</accession>
<keyword evidence="4" id="KW-1185">Reference proteome</keyword>